<dbReference type="Proteomes" id="UP000324222">
    <property type="component" value="Unassembled WGS sequence"/>
</dbReference>
<proteinExistence type="predicted"/>
<dbReference type="AlphaFoldDB" id="A0A5B7G6J6"/>
<accession>A0A5B7G6J6</accession>
<gene>
    <name evidence="1" type="ORF">E2C01_049503</name>
</gene>
<comment type="caution">
    <text evidence="1">The sequence shown here is derived from an EMBL/GenBank/DDBJ whole genome shotgun (WGS) entry which is preliminary data.</text>
</comment>
<protein>
    <submittedName>
        <fullName evidence="1">Uncharacterized protein</fullName>
    </submittedName>
</protein>
<dbReference type="OrthoDB" id="6363082at2759"/>
<organism evidence="1 2">
    <name type="scientific">Portunus trituberculatus</name>
    <name type="common">Swimming crab</name>
    <name type="synonym">Neptunus trituberculatus</name>
    <dbReference type="NCBI Taxonomy" id="210409"/>
    <lineage>
        <taxon>Eukaryota</taxon>
        <taxon>Metazoa</taxon>
        <taxon>Ecdysozoa</taxon>
        <taxon>Arthropoda</taxon>
        <taxon>Crustacea</taxon>
        <taxon>Multicrustacea</taxon>
        <taxon>Malacostraca</taxon>
        <taxon>Eumalacostraca</taxon>
        <taxon>Eucarida</taxon>
        <taxon>Decapoda</taxon>
        <taxon>Pleocyemata</taxon>
        <taxon>Brachyura</taxon>
        <taxon>Eubrachyura</taxon>
        <taxon>Portunoidea</taxon>
        <taxon>Portunidae</taxon>
        <taxon>Portuninae</taxon>
        <taxon>Portunus</taxon>
    </lineage>
</organism>
<reference evidence="1 2" key="1">
    <citation type="submission" date="2019-05" db="EMBL/GenBank/DDBJ databases">
        <title>Another draft genome of Portunus trituberculatus and its Hox gene families provides insights of decapod evolution.</title>
        <authorList>
            <person name="Jeong J.-H."/>
            <person name="Song I."/>
            <person name="Kim S."/>
            <person name="Choi T."/>
            <person name="Kim D."/>
            <person name="Ryu S."/>
            <person name="Kim W."/>
        </authorList>
    </citation>
    <scope>NUCLEOTIDE SEQUENCE [LARGE SCALE GENOMIC DNA]</scope>
    <source>
        <tissue evidence="1">Muscle</tissue>
    </source>
</reference>
<evidence type="ECO:0000313" key="2">
    <source>
        <dbReference type="Proteomes" id="UP000324222"/>
    </source>
</evidence>
<dbReference type="EMBL" id="VSRR010013280">
    <property type="protein sequence ID" value="MPC55561.1"/>
    <property type="molecule type" value="Genomic_DNA"/>
</dbReference>
<name>A0A5B7G6J6_PORTR</name>
<evidence type="ECO:0000313" key="1">
    <source>
        <dbReference type="EMBL" id="MPC55561.1"/>
    </source>
</evidence>
<sequence>MDVIVWNENEPEKLEVGQNRVSRMALNAPRYAAIEALRGDMGWNTFRERHIKAMLRYKARLERMDDARLVRKVFLWNVRSSRWGKKCVKMAVKSGLETS</sequence>
<keyword evidence="2" id="KW-1185">Reference proteome</keyword>